<evidence type="ECO:0000256" key="2">
    <source>
        <dbReference type="SAM" id="Phobius"/>
    </source>
</evidence>
<feature type="transmembrane region" description="Helical" evidence="2">
    <location>
        <begin position="365"/>
        <end position="390"/>
    </location>
</feature>
<proteinExistence type="predicted"/>
<keyword evidence="4" id="KW-1185">Reference proteome</keyword>
<keyword evidence="2" id="KW-0472">Membrane</keyword>
<protein>
    <recommendedName>
        <fullName evidence="5">Transmembrane protein</fullName>
    </recommendedName>
</protein>
<feature type="region of interest" description="Disordered" evidence="1">
    <location>
        <begin position="83"/>
        <end position="129"/>
    </location>
</feature>
<reference evidence="3" key="1">
    <citation type="submission" date="2020-07" db="EMBL/GenBank/DDBJ databases">
        <title>Draft Genome Sequence of a Deep-Sea Yeast, Naganishia (Cryptococcus) liquefaciens strain N6.</title>
        <authorList>
            <person name="Han Y.W."/>
            <person name="Kajitani R."/>
            <person name="Morimoto H."/>
            <person name="Parhat M."/>
            <person name="Tsubouchi H."/>
            <person name="Bakenova O."/>
            <person name="Ogata M."/>
            <person name="Argunhan B."/>
            <person name="Aoki R."/>
            <person name="Kajiwara S."/>
            <person name="Itoh T."/>
            <person name="Iwasaki H."/>
        </authorList>
    </citation>
    <scope>NUCLEOTIDE SEQUENCE</scope>
    <source>
        <strain evidence="3">N6</strain>
    </source>
</reference>
<feature type="region of interest" description="Disordered" evidence="1">
    <location>
        <begin position="1"/>
        <end position="23"/>
    </location>
</feature>
<evidence type="ECO:0000313" key="4">
    <source>
        <dbReference type="Proteomes" id="UP000620104"/>
    </source>
</evidence>
<feature type="compositionally biased region" description="Basic and acidic residues" evidence="1">
    <location>
        <begin position="1"/>
        <end position="10"/>
    </location>
</feature>
<dbReference type="Proteomes" id="UP000620104">
    <property type="component" value="Unassembled WGS sequence"/>
</dbReference>
<dbReference type="AlphaFoldDB" id="A0A8H3YFA3"/>
<dbReference type="EMBL" id="BLZA01000011">
    <property type="protein sequence ID" value="GHJ85496.1"/>
    <property type="molecule type" value="Genomic_DNA"/>
</dbReference>
<organism evidence="3 4">
    <name type="scientific">Naganishia liquefaciens</name>
    <dbReference type="NCBI Taxonomy" id="104408"/>
    <lineage>
        <taxon>Eukaryota</taxon>
        <taxon>Fungi</taxon>
        <taxon>Dikarya</taxon>
        <taxon>Basidiomycota</taxon>
        <taxon>Agaricomycotina</taxon>
        <taxon>Tremellomycetes</taxon>
        <taxon>Filobasidiales</taxon>
        <taxon>Filobasidiaceae</taxon>
        <taxon>Naganishia</taxon>
    </lineage>
</organism>
<keyword evidence="2" id="KW-1133">Transmembrane helix</keyword>
<keyword evidence="2" id="KW-0812">Transmembrane</keyword>
<sequence length="468" mass="51095">MNTLLTREHPTGGSFAEQKPPAVSRDSIISLQIDQWSMSAYQRDTPLNPRRGDTIFRGSVAESPVPTLEITIDGVQTRFPAQTGAGEILPSPPLSQADSDPFSDYRSYESDQGETGYNKDEVEDNGTRKKVQPRLHCTTTFSPAHANQPIKPFTVTDRSPLDTLCRALRTPADLPQSPSPFSFGRMHVNSVKLLSSNEEQKPERSNDNWFTQRASTRRLYSITTSMAGTVTPNLSLPAAHKLSKLGTSQHSLPAATPTQGSGVQWYLRSVSIISCMVAAIIAVCLAVCALSARSAASLLATVPASVFAGLEGMADDVELHVNAVCLLRKGVSTPQCGSYDSVALAFSESGTKLTNQTIRLIDTGLVVSIVFAIMLAAYLSVSLLFASMLLDTLHLPISYFISDSFATEGHKQKLDQVYTLACHDDLANVFWLWFGHHHLPLDMFFLFSSMFGILIAVRYKARVKLAHV</sequence>
<feature type="transmembrane region" description="Helical" evidence="2">
    <location>
        <begin position="439"/>
        <end position="457"/>
    </location>
</feature>
<gene>
    <name evidence="3" type="ORF">NliqN6_1898</name>
</gene>
<evidence type="ECO:0000256" key="1">
    <source>
        <dbReference type="SAM" id="MobiDB-lite"/>
    </source>
</evidence>
<evidence type="ECO:0000313" key="3">
    <source>
        <dbReference type="EMBL" id="GHJ85496.1"/>
    </source>
</evidence>
<feature type="transmembrane region" description="Helical" evidence="2">
    <location>
        <begin position="265"/>
        <end position="290"/>
    </location>
</feature>
<dbReference type="OrthoDB" id="2591052at2759"/>
<accession>A0A8H3YFA3</accession>
<evidence type="ECO:0008006" key="5">
    <source>
        <dbReference type="Google" id="ProtNLM"/>
    </source>
</evidence>
<name>A0A8H3YFA3_9TREE</name>
<comment type="caution">
    <text evidence="3">The sequence shown here is derived from an EMBL/GenBank/DDBJ whole genome shotgun (WGS) entry which is preliminary data.</text>
</comment>